<dbReference type="PANTHER" id="PTHR43000">
    <property type="entry name" value="DTDP-D-GLUCOSE 4,6-DEHYDRATASE-RELATED"/>
    <property type="match status" value="1"/>
</dbReference>
<comment type="similarity">
    <text evidence="2">Belongs to the NAD(P)-dependent epimerase/dehydratase family.</text>
</comment>
<sequence>MIRWIFDRSLGTGPAEQSDYPGAFRIDVRHLLDAPGNDIDSVLSLIEAGEMALREGRTVLVLCDFGVSRSNAIAAGILSRFKSIPFSDAIQHVINQTGEPEIKLSMIDTVRDALGHSFKKHQGSKVAVTGATGAIGSAIIDQLGADAVALMGRADHDLKSSPARLAACLDAAGVCTIIHAAHPRVFSNNATLGDALHLQKNVMDAAASIGADFVLLSCSSVFGKTDVPVRHTPEARRQPSDIVGLVKTLQEDLISRHGPIGGPRARIVRLPAVYGPNSPRPKFLSAFCKAIMGGQIVRTHRFKTGPAAIELLHLSDAAAGIIAVASRGTEPVYHLGSMDYVTTHAIAAVLSEHLGKPLFHEEITLRGAGSGPLLDWSATVDGLGWKPSQKLDIGLQDVAIRYSETNLR</sequence>
<name>A0A3L9YCG0_9RHOB</name>
<dbReference type="Pfam" id="PF01370">
    <property type="entry name" value="Epimerase"/>
    <property type="match status" value="1"/>
</dbReference>
<evidence type="ECO:0000259" key="3">
    <source>
        <dbReference type="Pfam" id="PF01370"/>
    </source>
</evidence>
<dbReference type="Proteomes" id="UP000281343">
    <property type="component" value="Unassembled WGS sequence"/>
</dbReference>
<evidence type="ECO:0000256" key="2">
    <source>
        <dbReference type="ARBA" id="ARBA00007637"/>
    </source>
</evidence>
<dbReference type="InterPro" id="IPR029021">
    <property type="entry name" value="Prot-tyrosine_phosphatase-like"/>
</dbReference>
<dbReference type="AlphaFoldDB" id="A0A3L9YCG0"/>
<accession>A0A3L9YCG0</accession>
<keyword evidence="5" id="KW-1185">Reference proteome</keyword>
<comment type="pathway">
    <text evidence="1">Bacterial outer membrane biogenesis; LPS O-antigen biosynthesis.</text>
</comment>
<dbReference type="InterPro" id="IPR001509">
    <property type="entry name" value="Epimerase_deHydtase"/>
</dbReference>
<feature type="domain" description="NAD-dependent epimerase/dehydratase" evidence="3">
    <location>
        <begin position="126"/>
        <end position="328"/>
    </location>
</feature>
<evidence type="ECO:0000256" key="1">
    <source>
        <dbReference type="ARBA" id="ARBA00005125"/>
    </source>
</evidence>
<organism evidence="4 5">
    <name type="scientific">Rhodophyticola porphyridii</name>
    <dbReference type="NCBI Taxonomy" id="1852017"/>
    <lineage>
        <taxon>Bacteria</taxon>
        <taxon>Pseudomonadati</taxon>
        <taxon>Pseudomonadota</taxon>
        <taxon>Alphaproteobacteria</taxon>
        <taxon>Rhodobacterales</taxon>
        <taxon>Roseobacteraceae</taxon>
        <taxon>Rhodophyticola</taxon>
    </lineage>
</organism>
<gene>
    <name evidence="4" type="ORF">D9R08_18425</name>
</gene>
<comment type="caution">
    <text evidence="4">The sequence shown here is derived from an EMBL/GenBank/DDBJ whole genome shotgun (WGS) entry which is preliminary data.</text>
</comment>
<dbReference type="SUPFAM" id="SSF52799">
    <property type="entry name" value="(Phosphotyrosine protein) phosphatases II"/>
    <property type="match status" value="1"/>
</dbReference>
<evidence type="ECO:0000313" key="4">
    <source>
        <dbReference type="EMBL" id="RMA40660.1"/>
    </source>
</evidence>
<proteinExistence type="inferred from homology"/>
<reference evidence="4 5" key="1">
    <citation type="submission" date="2018-10" db="EMBL/GenBank/DDBJ databases">
        <authorList>
            <person name="Jung H.S."/>
            <person name="Jeon C.O."/>
        </authorList>
    </citation>
    <scope>NUCLEOTIDE SEQUENCE [LARGE SCALE GENOMIC DNA]</scope>
    <source>
        <strain evidence="4 5">MA-7-27</strain>
    </source>
</reference>
<evidence type="ECO:0000313" key="5">
    <source>
        <dbReference type="Proteomes" id="UP000281343"/>
    </source>
</evidence>
<dbReference type="EMBL" id="RCNT01000014">
    <property type="protein sequence ID" value="RMA40660.1"/>
    <property type="molecule type" value="Genomic_DNA"/>
</dbReference>
<protein>
    <submittedName>
        <fullName evidence="4">NAD-dependent epimerase/dehydratase family protein</fullName>
    </submittedName>
</protein>
<dbReference type="InterPro" id="IPR036291">
    <property type="entry name" value="NAD(P)-bd_dom_sf"/>
</dbReference>
<dbReference type="Gene3D" id="3.90.190.10">
    <property type="entry name" value="Protein tyrosine phosphatase superfamily"/>
    <property type="match status" value="1"/>
</dbReference>
<dbReference type="RefSeq" id="WP_121899594.1">
    <property type="nucleotide sequence ID" value="NZ_RCNT01000014.1"/>
</dbReference>
<dbReference type="OrthoDB" id="7305551at2"/>
<dbReference type="Gene3D" id="3.40.50.720">
    <property type="entry name" value="NAD(P)-binding Rossmann-like Domain"/>
    <property type="match status" value="1"/>
</dbReference>
<dbReference type="SUPFAM" id="SSF51735">
    <property type="entry name" value="NAD(P)-binding Rossmann-fold domains"/>
    <property type="match status" value="1"/>
</dbReference>